<dbReference type="Proteomes" id="UP000595237">
    <property type="component" value="Chromosome"/>
</dbReference>
<dbReference type="PANTHER" id="PTHR35191:SF1">
    <property type="entry name" value="PROPHAGE SIDE TAIL FIBER PROTEIN HOMOLOG STFQ-RELATED"/>
    <property type="match status" value="1"/>
</dbReference>
<evidence type="ECO:0000256" key="1">
    <source>
        <dbReference type="ARBA" id="ARBA00004328"/>
    </source>
</evidence>
<name>A0ABX7D7N0_SERLI</name>
<comment type="subcellular location">
    <subcellularLocation>
        <location evidence="1">Virion</location>
    </subcellularLocation>
</comment>
<keyword evidence="6" id="KW-1185">Reference proteome</keyword>
<protein>
    <submittedName>
        <fullName evidence="5">Phage tail protein</fullName>
    </submittedName>
</protein>
<feature type="domain" description="Phage tail fibre protein N-terminal" evidence="4">
    <location>
        <begin position="1"/>
        <end position="150"/>
    </location>
</feature>
<evidence type="ECO:0000256" key="2">
    <source>
        <dbReference type="ARBA" id="ARBA00022581"/>
    </source>
</evidence>
<dbReference type="SUPFAM" id="SSF88874">
    <property type="entry name" value="Receptor-binding domain of short tail fibre protein gp12"/>
    <property type="match status" value="1"/>
</dbReference>
<feature type="domain" description="Phage tail collar" evidence="3">
    <location>
        <begin position="359"/>
        <end position="406"/>
    </location>
</feature>
<dbReference type="Pfam" id="PF07484">
    <property type="entry name" value="Collar"/>
    <property type="match status" value="1"/>
</dbReference>
<dbReference type="Pfam" id="PF12571">
    <property type="entry name" value="Phage_tail_fib"/>
    <property type="match status" value="1"/>
</dbReference>
<dbReference type="InterPro" id="IPR022225">
    <property type="entry name" value="Phage_tail_fibre_N"/>
</dbReference>
<dbReference type="InterPro" id="IPR051934">
    <property type="entry name" value="Phage_Tail_Fiber_Structural"/>
</dbReference>
<evidence type="ECO:0000259" key="4">
    <source>
        <dbReference type="Pfam" id="PF12571"/>
    </source>
</evidence>
<dbReference type="EMBL" id="CP068148">
    <property type="protein sequence ID" value="QQU56484.1"/>
    <property type="molecule type" value="Genomic_DNA"/>
</dbReference>
<dbReference type="Gene3D" id="3.90.1340.10">
    <property type="entry name" value="Phage tail collar domain"/>
    <property type="match status" value="1"/>
</dbReference>
<evidence type="ECO:0000259" key="3">
    <source>
        <dbReference type="Pfam" id="PF07484"/>
    </source>
</evidence>
<dbReference type="RefSeq" id="WP_201896142.1">
    <property type="nucleotide sequence ID" value="NZ_CP068148.1"/>
</dbReference>
<sequence length="502" mass="53039">MATKYYALLTNIGAAKLANATALGEQVEITQMAVGDGNGALPTPNPAQTALVHELRRAPLNTLTIDPVNTNQIITEQVIPEDVGGWWIREIGLYDSAGDLIAIANCAETYKPLLQEGSGRVQVIRVILIVSSTQAITLKIDPSVVLATRQYVDDAIIEVKTYVDKAIKEHAESRNHPDATLKEKGFVQLSSATNSTSEQLAATPKAVKAVSDATLKITNNLSDLTSKSDARGALELGTAATKNVGVAGGNVMAVGAFGLGIGARQFDDAYCNTAQLYRVNASSVNKPPITGNIAAGVVSLPCDAAPSTGYVAVSGNGDAYIGSSNAQANGVKWSRAYTTAYKPTADDVGAITRSDAPVGIPQPWPIAAAPSGWLKCNGATFDKTRYPLLAVAYPSGKLPDLRAEFIRGWDDGRNVDSGRTLLGGQEDSFRSHIHKITAWDAWDASVMTPNDREGDLLLSTDNAISSGGSINGKYNDKYGTVSNGESETRPRNIAFNYIVRAA</sequence>
<evidence type="ECO:0000313" key="6">
    <source>
        <dbReference type="Proteomes" id="UP000595237"/>
    </source>
</evidence>
<proteinExistence type="predicted"/>
<dbReference type="PANTHER" id="PTHR35191">
    <property type="entry name" value="PROPHAGE SIDE TAIL FIBER PROTEIN HOMOLOG STFQ-RELATED"/>
    <property type="match status" value="1"/>
</dbReference>
<dbReference type="Pfam" id="PF03406">
    <property type="entry name" value="Phage_fiber_2"/>
    <property type="match status" value="1"/>
</dbReference>
<dbReference type="InterPro" id="IPR011083">
    <property type="entry name" value="Phage_tail_collar_dom"/>
</dbReference>
<evidence type="ECO:0000313" key="5">
    <source>
        <dbReference type="EMBL" id="QQU56484.1"/>
    </source>
</evidence>
<keyword evidence="2" id="KW-0945">Host-virus interaction</keyword>
<organism evidence="5 6">
    <name type="scientific">Serratia liquefaciens</name>
    <dbReference type="NCBI Taxonomy" id="614"/>
    <lineage>
        <taxon>Bacteria</taxon>
        <taxon>Pseudomonadati</taxon>
        <taxon>Pseudomonadota</taxon>
        <taxon>Gammaproteobacteria</taxon>
        <taxon>Enterobacterales</taxon>
        <taxon>Yersiniaceae</taxon>
        <taxon>Serratia</taxon>
    </lineage>
</organism>
<reference evidence="5 6" key="1">
    <citation type="submission" date="2021-01" db="EMBL/GenBank/DDBJ databases">
        <title>FDA dAtabase for Regulatory Grade micrObial Sequences (FDA-ARGOS): Supporting development and validation of Infectious Disease Dx tests.</title>
        <authorList>
            <person name="Blissenbach B."/>
            <person name="Krut O."/>
            <person name="Tallon L."/>
            <person name="Sadzewicz L."/>
            <person name="Zhao X."/>
            <person name="Boylan J."/>
            <person name="Ott S."/>
            <person name="Bowen H."/>
            <person name="Vavikolanu K."/>
            <person name="Mehta A."/>
            <person name="Aluvathingal J."/>
            <person name="Nadendla S."/>
            <person name="Yan Y."/>
            <person name="Sichtig H."/>
        </authorList>
    </citation>
    <scope>NUCLEOTIDE SEQUENCE [LARGE SCALE GENOMIC DNA]</scope>
    <source>
        <strain evidence="5 6">FDAARGOS_1081</strain>
    </source>
</reference>
<dbReference type="InterPro" id="IPR005068">
    <property type="entry name" value="Phage_lambda_Stf-r2"/>
</dbReference>
<gene>
    <name evidence="5" type="ORF">I6I38_05625</name>
</gene>
<dbReference type="InterPro" id="IPR037053">
    <property type="entry name" value="Phage_tail_collar_dom_sf"/>
</dbReference>
<accession>A0ABX7D7N0</accession>